<dbReference type="RefSeq" id="WP_133828194.1">
    <property type="nucleotide sequence ID" value="NZ_BAABHR010000066.1"/>
</dbReference>
<dbReference type="Pfam" id="PF01494">
    <property type="entry name" value="FAD_binding_3"/>
    <property type="match status" value="1"/>
</dbReference>
<evidence type="ECO:0000256" key="2">
    <source>
        <dbReference type="ARBA" id="ARBA00022630"/>
    </source>
</evidence>
<sequence>METDVLVIGAGPTGLMLAAELGLAGVRARVLERRAETSNLTRAFAVHARTLELLDARGLADQLLPRGIPVREIAPAPGATVDLGELDTRFPMILIAPQSGTERILERRVDELGVPIVRGAEVTGLRQDADRVVVDLADGSEESASWVVGCDGAHSAIRGLVDVPFTGAEYETHILLADVRLTDPPAEAMFAETGPSGAVIVVPFGDGWFRAIAWDREREQVPLDVPLPMDEMRDAFRRIAGTDFGMSEQRWSTRFLSERRQAARYRVGRVLLAGDAAHVHSPLGGQGMNTGIGDAMNLGWKLASAVRGTAPPWLVDTYATERHRVGAQVLALTDTFNNLVLGYSPVRQFLQRQAVRLIVRAGPARRLIVGRLSGIGISYPGGHGTHPWTGRRAPDVACGPQRLYEVLRDGRFVLVDATVAGALAGEIDASLPVTTVRARPTPQRPDAMLVRPDGYVAWAGDDESDIAARLRHGVARWCLGPARVG</sequence>
<comment type="caution">
    <text evidence="5">The sequence shown here is derived from an EMBL/GenBank/DDBJ whole genome shotgun (WGS) entry which is preliminary data.</text>
</comment>
<dbReference type="InterPro" id="IPR050641">
    <property type="entry name" value="RIFMO-like"/>
</dbReference>
<evidence type="ECO:0000313" key="6">
    <source>
        <dbReference type="Proteomes" id="UP000295705"/>
    </source>
</evidence>
<dbReference type="SUPFAM" id="SSF51905">
    <property type="entry name" value="FAD/NAD(P)-binding domain"/>
    <property type="match status" value="1"/>
</dbReference>
<comment type="cofactor">
    <cofactor evidence="1">
        <name>FAD</name>
        <dbReference type="ChEBI" id="CHEBI:57692"/>
    </cofactor>
</comment>
<dbReference type="PRINTS" id="PR00420">
    <property type="entry name" value="RNGMNOXGNASE"/>
</dbReference>
<keyword evidence="2" id="KW-0285">Flavoprotein</keyword>
<dbReference type="GO" id="GO:0071949">
    <property type="term" value="F:FAD binding"/>
    <property type="evidence" value="ECO:0007669"/>
    <property type="project" value="InterPro"/>
</dbReference>
<dbReference type="GO" id="GO:0016709">
    <property type="term" value="F:oxidoreductase activity, acting on paired donors, with incorporation or reduction of molecular oxygen, NAD(P)H as one donor, and incorporation of one atom of oxygen"/>
    <property type="evidence" value="ECO:0007669"/>
    <property type="project" value="UniProtKB-ARBA"/>
</dbReference>
<dbReference type="Gene3D" id="3.40.30.120">
    <property type="match status" value="1"/>
</dbReference>
<evidence type="ECO:0000259" key="4">
    <source>
        <dbReference type="Pfam" id="PF01494"/>
    </source>
</evidence>
<dbReference type="Proteomes" id="UP000295705">
    <property type="component" value="Unassembled WGS sequence"/>
</dbReference>
<dbReference type="OrthoDB" id="4141215at2"/>
<dbReference type="Gene3D" id="3.50.50.60">
    <property type="entry name" value="FAD/NAD(P)-binding domain"/>
    <property type="match status" value="1"/>
</dbReference>
<dbReference type="InterPro" id="IPR002938">
    <property type="entry name" value="FAD-bd"/>
</dbReference>
<dbReference type="EMBL" id="SNYO01000006">
    <property type="protein sequence ID" value="TDQ53959.1"/>
    <property type="molecule type" value="Genomic_DNA"/>
</dbReference>
<name>A0A4V3D903_9PSEU</name>
<proteinExistence type="predicted"/>
<dbReference type="Pfam" id="PF21274">
    <property type="entry name" value="Rng_hyd_C"/>
    <property type="match status" value="1"/>
</dbReference>
<dbReference type="AlphaFoldDB" id="A0A4V3D903"/>
<dbReference type="InterPro" id="IPR036188">
    <property type="entry name" value="FAD/NAD-bd_sf"/>
</dbReference>
<dbReference type="PANTHER" id="PTHR43004:SF19">
    <property type="entry name" value="BINDING MONOOXYGENASE, PUTATIVE (JCVI)-RELATED"/>
    <property type="match status" value="1"/>
</dbReference>
<evidence type="ECO:0000256" key="1">
    <source>
        <dbReference type="ARBA" id="ARBA00001974"/>
    </source>
</evidence>
<reference evidence="5 6" key="1">
    <citation type="submission" date="2019-03" db="EMBL/GenBank/DDBJ databases">
        <title>Genomic Encyclopedia of Type Strains, Phase IV (KMG-IV): sequencing the most valuable type-strain genomes for metagenomic binning, comparative biology and taxonomic classification.</title>
        <authorList>
            <person name="Goeker M."/>
        </authorList>
    </citation>
    <scope>NUCLEOTIDE SEQUENCE [LARGE SCALE GENOMIC DNA]</scope>
    <source>
        <strain evidence="5 6">DSM 45775</strain>
    </source>
</reference>
<organism evidence="5 6">
    <name type="scientific">Actinomycetospora succinea</name>
    <dbReference type="NCBI Taxonomy" id="663603"/>
    <lineage>
        <taxon>Bacteria</taxon>
        <taxon>Bacillati</taxon>
        <taxon>Actinomycetota</taxon>
        <taxon>Actinomycetes</taxon>
        <taxon>Pseudonocardiales</taxon>
        <taxon>Pseudonocardiaceae</taxon>
        <taxon>Actinomycetospora</taxon>
    </lineage>
</organism>
<dbReference type="Gene3D" id="3.30.70.2450">
    <property type="match status" value="1"/>
</dbReference>
<evidence type="ECO:0000313" key="5">
    <source>
        <dbReference type="EMBL" id="TDQ53959.1"/>
    </source>
</evidence>
<gene>
    <name evidence="5" type="ORF">EV188_106105</name>
</gene>
<keyword evidence="6" id="KW-1185">Reference proteome</keyword>
<evidence type="ECO:0000256" key="3">
    <source>
        <dbReference type="ARBA" id="ARBA00022827"/>
    </source>
</evidence>
<feature type="domain" description="FAD-binding" evidence="4">
    <location>
        <begin position="2"/>
        <end position="331"/>
    </location>
</feature>
<dbReference type="PANTHER" id="PTHR43004">
    <property type="entry name" value="TRK SYSTEM POTASSIUM UPTAKE PROTEIN"/>
    <property type="match status" value="1"/>
</dbReference>
<keyword evidence="3" id="KW-0274">FAD</keyword>
<protein>
    <submittedName>
        <fullName evidence="5">2-polyprenyl-6-methoxyphenol hydroxylase-like FAD-dependent oxidoreductase</fullName>
    </submittedName>
</protein>
<accession>A0A4V3D903</accession>